<keyword evidence="3" id="KW-1185">Reference proteome</keyword>
<evidence type="ECO:0000259" key="1">
    <source>
        <dbReference type="PROSITE" id="PS50209"/>
    </source>
</evidence>
<dbReference type="Pfam" id="PF00619">
    <property type="entry name" value="CARD"/>
    <property type="match status" value="1"/>
</dbReference>
<dbReference type="STRING" id="43700.ENSMALP00000028446"/>
<sequence>MATLRLFSVRAKFTKNVSEQILNQLLDHLLQEGFICQEEMESARAKTRADRARTVIDWVRMRGPQASSFLIAQVRELDPCLSSTLKLERV</sequence>
<dbReference type="Ensembl" id="ENSMALT00000028964.1">
    <property type="protein sequence ID" value="ENSMALP00000028446.1"/>
    <property type="gene ID" value="ENSMALG00000019716.1"/>
</dbReference>
<feature type="domain" description="CARD" evidence="1">
    <location>
        <begin position="1"/>
        <end position="89"/>
    </location>
</feature>
<dbReference type="InterPro" id="IPR011029">
    <property type="entry name" value="DEATH-like_dom_sf"/>
</dbReference>
<dbReference type="GO" id="GO:0042981">
    <property type="term" value="P:regulation of apoptotic process"/>
    <property type="evidence" value="ECO:0007669"/>
    <property type="project" value="InterPro"/>
</dbReference>
<proteinExistence type="predicted"/>
<name>A0A3Q3KFS3_MONAL</name>
<evidence type="ECO:0000313" key="3">
    <source>
        <dbReference type="Proteomes" id="UP000261600"/>
    </source>
</evidence>
<dbReference type="PROSITE" id="PS50209">
    <property type="entry name" value="CARD"/>
    <property type="match status" value="1"/>
</dbReference>
<reference evidence="2" key="2">
    <citation type="submission" date="2025-09" db="UniProtKB">
        <authorList>
            <consortium name="Ensembl"/>
        </authorList>
    </citation>
    <scope>IDENTIFICATION</scope>
</reference>
<dbReference type="AlphaFoldDB" id="A0A3Q3KFS3"/>
<organism evidence="2 3">
    <name type="scientific">Monopterus albus</name>
    <name type="common">Swamp eel</name>
    <dbReference type="NCBI Taxonomy" id="43700"/>
    <lineage>
        <taxon>Eukaryota</taxon>
        <taxon>Metazoa</taxon>
        <taxon>Chordata</taxon>
        <taxon>Craniata</taxon>
        <taxon>Vertebrata</taxon>
        <taxon>Euteleostomi</taxon>
        <taxon>Actinopterygii</taxon>
        <taxon>Neopterygii</taxon>
        <taxon>Teleostei</taxon>
        <taxon>Neoteleostei</taxon>
        <taxon>Acanthomorphata</taxon>
        <taxon>Anabantaria</taxon>
        <taxon>Synbranchiformes</taxon>
        <taxon>Synbranchidae</taxon>
        <taxon>Monopterus</taxon>
    </lineage>
</organism>
<dbReference type="InterPro" id="IPR001315">
    <property type="entry name" value="CARD"/>
</dbReference>
<dbReference type="Proteomes" id="UP000261600">
    <property type="component" value="Unplaced"/>
</dbReference>
<accession>A0A3Q3KFS3</accession>
<protein>
    <recommendedName>
        <fullName evidence="1">CARD domain-containing protein</fullName>
    </recommendedName>
</protein>
<dbReference type="Gene3D" id="1.10.533.10">
    <property type="entry name" value="Death Domain, Fas"/>
    <property type="match status" value="1"/>
</dbReference>
<dbReference type="SUPFAM" id="SSF47986">
    <property type="entry name" value="DEATH domain"/>
    <property type="match status" value="1"/>
</dbReference>
<reference evidence="2" key="1">
    <citation type="submission" date="2025-08" db="UniProtKB">
        <authorList>
            <consortium name="Ensembl"/>
        </authorList>
    </citation>
    <scope>IDENTIFICATION</scope>
</reference>
<evidence type="ECO:0000313" key="2">
    <source>
        <dbReference type="Ensembl" id="ENSMALP00000028446.1"/>
    </source>
</evidence>